<evidence type="ECO:0000313" key="2">
    <source>
        <dbReference type="Proteomes" id="UP000017559"/>
    </source>
</evidence>
<dbReference type="HOGENOM" id="CLU_2223901_0_0_1"/>
<gene>
    <name evidence="1" type="ORF">Moror_17755</name>
</gene>
<dbReference type="KEGG" id="mrr:Moror_17755"/>
<keyword evidence="2" id="KW-1185">Reference proteome</keyword>
<dbReference type="AlphaFoldDB" id="V2Z038"/>
<name>V2Z038_MONRO</name>
<protein>
    <submittedName>
        <fullName evidence="1">Uncharacterized protein</fullName>
    </submittedName>
</protein>
<evidence type="ECO:0000313" key="1">
    <source>
        <dbReference type="EMBL" id="ESK97324.1"/>
    </source>
</evidence>
<accession>V2Z038</accession>
<reference evidence="1 2" key="1">
    <citation type="journal article" date="2014" name="BMC Genomics">
        <title>Genome and secretome analysis of the hemibiotrophic fungal pathogen, Moniliophthora roreri, which causes frosty pod rot disease of cacao: mechanisms of the biotrophic and necrotrophic phases.</title>
        <authorList>
            <person name="Meinhardt L.W."/>
            <person name="Costa G.G.L."/>
            <person name="Thomazella D.P.T."/>
            <person name="Teixeira P.J.P.L."/>
            <person name="Carazzolle M.F."/>
            <person name="Schuster S.C."/>
            <person name="Carlson J.E."/>
            <person name="Guiltinan M.J."/>
            <person name="Mieczkowski P."/>
            <person name="Farmer A."/>
            <person name="Ramaraj T."/>
            <person name="Crozier J."/>
            <person name="Davis R.E."/>
            <person name="Shao J."/>
            <person name="Melnick R.L."/>
            <person name="Pereira G.A.G."/>
            <person name="Bailey B.A."/>
        </authorList>
    </citation>
    <scope>NUCLEOTIDE SEQUENCE [LARGE SCALE GENOMIC DNA]</scope>
    <source>
        <strain evidence="1 2">MCA 2997</strain>
    </source>
</reference>
<dbReference type="Proteomes" id="UP000017559">
    <property type="component" value="Unassembled WGS sequence"/>
</dbReference>
<proteinExistence type="predicted"/>
<sequence>MALQGGSGSPVGQDASWLTETTTKSTAWTLALLEYRTLNIHIDKVGQPPESEAIPGTLSVAQGRGPDTIMARSRAEHHNPHDDDVRVGSIDDNDFYGFSAIDHCTC</sequence>
<dbReference type="EMBL" id="AWSO01000027">
    <property type="protein sequence ID" value="ESK97324.1"/>
    <property type="molecule type" value="Genomic_DNA"/>
</dbReference>
<comment type="caution">
    <text evidence="1">The sequence shown here is derived from an EMBL/GenBank/DDBJ whole genome shotgun (WGS) entry which is preliminary data.</text>
</comment>
<organism evidence="1 2">
    <name type="scientific">Moniliophthora roreri (strain MCA 2997)</name>
    <name type="common">Cocoa frosty pod rot fungus</name>
    <name type="synonym">Crinipellis roreri</name>
    <dbReference type="NCBI Taxonomy" id="1381753"/>
    <lineage>
        <taxon>Eukaryota</taxon>
        <taxon>Fungi</taxon>
        <taxon>Dikarya</taxon>
        <taxon>Basidiomycota</taxon>
        <taxon>Agaricomycotina</taxon>
        <taxon>Agaricomycetes</taxon>
        <taxon>Agaricomycetidae</taxon>
        <taxon>Agaricales</taxon>
        <taxon>Marasmiineae</taxon>
        <taxon>Marasmiaceae</taxon>
        <taxon>Moniliophthora</taxon>
    </lineage>
</organism>